<comment type="similarity">
    <text evidence="6">Belongs to the glycosyl hydrolase 10 (cellulase F) family.</text>
</comment>
<dbReference type="Gene3D" id="3.20.20.80">
    <property type="entry name" value="Glycosidases"/>
    <property type="match status" value="1"/>
</dbReference>
<gene>
    <name evidence="9" type="ORF">GO816_15830</name>
</gene>
<evidence type="ECO:0000259" key="8">
    <source>
        <dbReference type="PROSITE" id="PS51760"/>
    </source>
</evidence>
<evidence type="ECO:0000256" key="3">
    <source>
        <dbReference type="ARBA" id="ARBA00023295"/>
    </source>
</evidence>
<keyword evidence="10" id="KW-1185">Reference proteome</keyword>
<dbReference type="Proteomes" id="UP000434850">
    <property type="component" value="Unassembled WGS sequence"/>
</dbReference>
<evidence type="ECO:0000256" key="6">
    <source>
        <dbReference type="RuleBase" id="RU361174"/>
    </source>
</evidence>
<dbReference type="InterPro" id="IPR017853">
    <property type="entry name" value="GH"/>
</dbReference>
<keyword evidence="1 6" id="KW-0378">Hydrolase</keyword>
<dbReference type="EMBL" id="WQLA01000006">
    <property type="protein sequence ID" value="MVN92608.1"/>
    <property type="molecule type" value="Genomic_DNA"/>
</dbReference>
<dbReference type="PANTHER" id="PTHR31490">
    <property type="entry name" value="GLYCOSYL HYDROLASE"/>
    <property type="match status" value="1"/>
</dbReference>
<evidence type="ECO:0000256" key="1">
    <source>
        <dbReference type="ARBA" id="ARBA00022801"/>
    </source>
</evidence>
<dbReference type="InterPro" id="IPR001000">
    <property type="entry name" value="GH10_dom"/>
</dbReference>
<feature type="active site" description="Nucleophile" evidence="5">
    <location>
        <position position="268"/>
    </location>
</feature>
<dbReference type="OrthoDB" id="1032269at2"/>
<evidence type="ECO:0000256" key="5">
    <source>
        <dbReference type="PROSITE-ProRule" id="PRU10061"/>
    </source>
</evidence>
<dbReference type="GO" id="GO:0045493">
    <property type="term" value="P:xylan catabolic process"/>
    <property type="evidence" value="ECO:0007669"/>
    <property type="project" value="UniProtKB-KW"/>
</dbReference>
<evidence type="ECO:0000313" key="10">
    <source>
        <dbReference type="Proteomes" id="UP000434850"/>
    </source>
</evidence>
<dbReference type="EC" id="3.2.1.8" evidence="6"/>
<accession>A0A6I4IG45</accession>
<keyword evidence="9" id="KW-0858">Xylan degradation</keyword>
<keyword evidence="4 6" id="KW-0624">Polysaccharide degradation</keyword>
<evidence type="ECO:0000313" key="9">
    <source>
        <dbReference type="EMBL" id="MVN92608.1"/>
    </source>
</evidence>
<proteinExistence type="inferred from homology"/>
<dbReference type="PROSITE" id="PS00591">
    <property type="entry name" value="GH10_1"/>
    <property type="match status" value="1"/>
</dbReference>
<evidence type="ECO:0000256" key="7">
    <source>
        <dbReference type="SAM" id="SignalP"/>
    </source>
</evidence>
<name>A0A6I4IG45_9SPHI</name>
<keyword evidence="3 6" id="KW-0326">Glycosidase</keyword>
<dbReference type="GO" id="GO:0031176">
    <property type="term" value="F:endo-1,4-beta-xylanase activity"/>
    <property type="evidence" value="ECO:0007669"/>
    <property type="project" value="UniProtKB-EC"/>
</dbReference>
<feature type="signal peptide" evidence="7">
    <location>
        <begin position="1"/>
        <end position="21"/>
    </location>
</feature>
<reference evidence="9 10" key="1">
    <citation type="submission" date="2019-12" db="EMBL/GenBank/DDBJ databases">
        <title>Mucilaginibacter sp. HME9299 genome sequencing and assembly.</title>
        <authorList>
            <person name="Kang H."/>
            <person name="Kim H."/>
            <person name="Joh K."/>
        </authorList>
    </citation>
    <scope>NUCLEOTIDE SEQUENCE [LARGE SCALE GENOMIC DNA]</scope>
    <source>
        <strain evidence="9 10">HME9299</strain>
    </source>
</reference>
<sequence>MTIKISCICFVCFMSALSALGQVNNTTTNQSKTLKESYKNYFSIGVAVGLKEINGEQADLICRQFSSITAENAMKMGPIHPKEGVYYWRDADSIVNFAQKNNLLVRGHNLCWHEQVPYWIFKDSSGNQVSKQVLLKRLHDHIFEVVKRYKGKIYAWDVVNEAIDDNPGNFLRNSLWYQICGEEFIAKAFEYAHEADPKAILFYNDYNSERPEKAERVYKLLKKLIEAKVPVHAVGLQGHWSLNEPSAAELNQTIKKFASLGLKVQVTELDVSIYPWEKEHRNLRPGEKGKYPPVIEQKHMAKYKEIFEVLRANKKYITGVTFWNLSDRYTWLDEYPVKGRKNFPLLFDANLQPKKAFYEVVNFK</sequence>
<comment type="caution">
    <text evidence="9">The sequence shown here is derived from an EMBL/GenBank/DDBJ whole genome shotgun (WGS) entry which is preliminary data.</text>
</comment>
<dbReference type="PRINTS" id="PR00134">
    <property type="entry name" value="GLHYDRLASE10"/>
</dbReference>
<dbReference type="InterPro" id="IPR031158">
    <property type="entry name" value="GH10_AS"/>
</dbReference>
<comment type="catalytic activity">
    <reaction evidence="6">
        <text>Endohydrolysis of (1-&gt;4)-beta-D-xylosidic linkages in xylans.</text>
        <dbReference type="EC" id="3.2.1.8"/>
    </reaction>
</comment>
<dbReference type="AlphaFoldDB" id="A0A6I4IG45"/>
<dbReference type="PANTHER" id="PTHR31490:SF90">
    <property type="entry name" value="ENDO-1,4-BETA-XYLANASE A"/>
    <property type="match status" value="1"/>
</dbReference>
<keyword evidence="7" id="KW-0732">Signal</keyword>
<protein>
    <recommendedName>
        <fullName evidence="6">Beta-xylanase</fullName>
        <ecNumber evidence="6">3.2.1.8</ecNumber>
    </recommendedName>
</protein>
<evidence type="ECO:0000256" key="2">
    <source>
        <dbReference type="ARBA" id="ARBA00023277"/>
    </source>
</evidence>
<evidence type="ECO:0000256" key="4">
    <source>
        <dbReference type="ARBA" id="ARBA00023326"/>
    </source>
</evidence>
<dbReference type="InterPro" id="IPR044846">
    <property type="entry name" value="GH10"/>
</dbReference>
<dbReference type="SUPFAM" id="SSF51445">
    <property type="entry name" value="(Trans)glycosidases"/>
    <property type="match status" value="1"/>
</dbReference>
<feature type="chain" id="PRO_5026159590" description="Beta-xylanase" evidence="7">
    <location>
        <begin position="22"/>
        <end position="364"/>
    </location>
</feature>
<dbReference type="Pfam" id="PF00331">
    <property type="entry name" value="Glyco_hydro_10"/>
    <property type="match status" value="1"/>
</dbReference>
<dbReference type="PROSITE" id="PS51760">
    <property type="entry name" value="GH10_2"/>
    <property type="match status" value="1"/>
</dbReference>
<organism evidence="9 10">
    <name type="scientific">Mucilaginibacter aquatilis</name>
    <dbReference type="NCBI Taxonomy" id="1517760"/>
    <lineage>
        <taxon>Bacteria</taxon>
        <taxon>Pseudomonadati</taxon>
        <taxon>Bacteroidota</taxon>
        <taxon>Sphingobacteriia</taxon>
        <taxon>Sphingobacteriales</taxon>
        <taxon>Sphingobacteriaceae</taxon>
        <taxon>Mucilaginibacter</taxon>
    </lineage>
</organism>
<keyword evidence="2 6" id="KW-0119">Carbohydrate metabolism</keyword>
<feature type="domain" description="GH10" evidence="8">
    <location>
        <begin position="28"/>
        <end position="363"/>
    </location>
</feature>
<dbReference type="SMART" id="SM00633">
    <property type="entry name" value="Glyco_10"/>
    <property type="match status" value="1"/>
</dbReference>